<name>A0AAD0SA95_RALSL</name>
<proteinExistence type="predicted"/>
<reference evidence="1 2" key="1">
    <citation type="submission" date="2017-08" db="EMBL/GenBank/DDBJ databases">
        <title>Genome sequences of Ralstonia solanacearum Species Complex (RSSC) isolated from Potato bacterial wilts in Korea.</title>
        <authorList>
            <person name="Cho H."/>
            <person name="Song E.-S."/>
            <person name="Lee Y.K."/>
            <person name="Lee S."/>
            <person name="Lee S.-W."/>
            <person name="Jo A."/>
            <person name="Kim J.-G."/>
            <person name="Hwang I."/>
        </authorList>
    </citation>
    <scope>NUCLEOTIDE SEQUENCE [LARGE SCALE GENOMIC DNA]</scope>
    <source>
        <strain evidence="1 2">T98</strain>
        <plasmid evidence="1 2">unnamed</plasmid>
    </source>
</reference>
<evidence type="ECO:0008006" key="3">
    <source>
        <dbReference type="Google" id="ProtNLM"/>
    </source>
</evidence>
<dbReference type="RefSeq" id="WP_118870164.1">
    <property type="nucleotide sequence ID" value="NZ_CP022760.1"/>
</dbReference>
<keyword evidence="1" id="KW-0614">Plasmid</keyword>
<geneLocation type="plasmid" evidence="1 2">
    <name>unnamed</name>
</geneLocation>
<organism evidence="1 2">
    <name type="scientific">Ralstonia solanacearum</name>
    <name type="common">Pseudomonas solanacearum</name>
    <dbReference type="NCBI Taxonomy" id="305"/>
    <lineage>
        <taxon>Bacteria</taxon>
        <taxon>Pseudomonadati</taxon>
        <taxon>Pseudomonadota</taxon>
        <taxon>Betaproteobacteria</taxon>
        <taxon>Burkholderiales</taxon>
        <taxon>Burkholderiaceae</taxon>
        <taxon>Ralstonia</taxon>
        <taxon>Ralstonia solanacearum species complex</taxon>
    </lineage>
</organism>
<sequence>MSELEPVGANPFALTVDEQARFLASRMERFGTHCSTAFHLSFFFDGTNNKYRDTPSQAHSKNQGTQL</sequence>
<protein>
    <recommendedName>
        <fullName evidence="3">DUF2235 domain-containing protein</fullName>
    </recommendedName>
</protein>
<accession>A0AAD0SA95</accession>
<evidence type="ECO:0000313" key="2">
    <source>
        <dbReference type="Proteomes" id="UP000261758"/>
    </source>
</evidence>
<gene>
    <name evidence="1" type="ORF">CJO77_17215</name>
</gene>
<dbReference type="EMBL" id="CP022760">
    <property type="protein sequence ID" value="AXV83355.1"/>
    <property type="molecule type" value="Genomic_DNA"/>
</dbReference>
<evidence type="ECO:0000313" key="1">
    <source>
        <dbReference type="EMBL" id="AXV83355.1"/>
    </source>
</evidence>
<dbReference type="Proteomes" id="UP000261758">
    <property type="component" value="Plasmid unnamed"/>
</dbReference>
<dbReference type="AlphaFoldDB" id="A0AAD0SA95"/>